<dbReference type="EMBL" id="JADKYU010000923">
    <property type="protein sequence ID" value="MBF4985999.1"/>
    <property type="molecule type" value="Genomic_DNA"/>
</dbReference>
<evidence type="ECO:0000313" key="2">
    <source>
        <dbReference type="Proteomes" id="UP001194729"/>
    </source>
</evidence>
<keyword evidence="2" id="KW-1185">Reference proteome</keyword>
<accession>A0ABS0A9C5</accession>
<sequence length="230" mass="27255">MSRTSRLPKSKYFVLRHLEIGYYFNFDPIKAYLESSQKMIEENEKELKKRFDKWNLENQDNPDYPDAYDIYENEIINQSEFSSILNESTFLTIYSMFEHSFFHLCERCRKIEDLNLGPKDLSGGNYIGQCRKFVTHVLNVNLDNQNEIWSKIRKYQLIRNTIAHNRGVLKDLKQDNLDFIEKTNGISYDRIGKQVHIDSIEFLNKLIDELVGFLIDVCTEIIEQKKNSST</sequence>
<dbReference type="Proteomes" id="UP001194729">
    <property type="component" value="Unassembled WGS sequence"/>
</dbReference>
<evidence type="ECO:0008006" key="3">
    <source>
        <dbReference type="Google" id="ProtNLM"/>
    </source>
</evidence>
<organism evidence="1 2">
    <name type="scientific">Nonlabens mediterrranea</name>
    <dbReference type="NCBI Taxonomy" id="1419947"/>
    <lineage>
        <taxon>Bacteria</taxon>
        <taxon>Pseudomonadati</taxon>
        <taxon>Bacteroidota</taxon>
        <taxon>Flavobacteriia</taxon>
        <taxon>Flavobacteriales</taxon>
        <taxon>Flavobacteriaceae</taxon>
        <taxon>Nonlabens</taxon>
    </lineage>
</organism>
<protein>
    <recommendedName>
        <fullName evidence="3">Apea-like HEPN domain-containing protein</fullName>
    </recommendedName>
</protein>
<comment type="caution">
    <text evidence="1">The sequence shown here is derived from an EMBL/GenBank/DDBJ whole genome shotgun (WGS) entry which is preliminary data.</text>
</comment>
<gene>
    <name evidence="1" type="ORF">FNJ87_17255</name>
</gene>
<evidence type="ECO:0000313" key="1">
    <source>
        <dbReference type="EMBL" id="MBF4985999.1"/>
    </source>
</evidence>
<name>A0ABS0A9C5_9FLAO</name>
<reference evidence="1 2" key="1">
    <citation type="submission" date="2020-11" db="EMBL/GenBank/DDBJ databases">
        <title>P. mediterranea TC4 genome.</title>
        <authorList>
            <person name="Molmeret M."/>
        </authorList>
    </citation>
    <scope>NUCLEOTIDE SEQUENCE [LARGE SCALE GENOMIC DNA]</scope>
    <source>
        <strain evidence="1 2">TC4</strain>
    </source>
</reference>
<proteinExistence type="predicted"/>